<proteinExistence type="predicted"/>
<reference evidence="2" key="1">
    <citation type="submission" date="2013-11" db="EMBL/GenBank/DDBJ databases">
        <title>The Genome Sequence of Phytophthora parasitica CHvinca01.</title>
        <authorList>
            <consortium name="The Broad Institute Genomics Platform"/>
            <person name="Russ C."/>
            <person name="Tyler B."/>
            <person name="Panabieres F."/>
            <person name="Shan W."/>
            <person name="Tripathy S."/>
            <person name="Grunwald N."/>
            <person name="Machado M."/>
            <person name="Johnson C.S."/>
            <person name="Arredondo F."/>
            <person name="Hong C."/>
            <person name="Coffey M."/>
            <person name="Young S.K."/>
            <person name="Zeng Q."/>
            <person name="Gargeya S."/>
            <person name="Fitzgerald M."/>
            <person name="Abouelleil A."/>
            <person name="Alvarado L."/>
            <person name="Chapman S.B."/>
            <person name="Gainer-Dewar J."/>
            <person name="Goldberg J."/>
            <person name="Griggs A."/>
            <person name="Gujja S."/>
            <person name="Hansen M."/>
            <person name="Howarth C."/>
            <person name="Imamovic A."/>
            <person name="Ireland A."/>
            <person name="Larimer J."/>
            <person name="McCowan C."/>
            <person name="Murphy C."/>
            <person name="Pearson M."/>
            <person name="Poon T.W."/>
            <person name="Priest M."/>
            <person name="Roberts A."/>
            <person name="Saif S."/>
            <person name="Shea T."/>
            <person name="Sykes S."/>
            <person name="Wortman J."/>
            <person name="Nusbaum C."/>
            <person name="Birren B."/>
        </authorList>
    </citation>
    <scope>NUCLEOTIDE SEQUENCE [LARGE SCALE GENOMIC DNA]</scope>
    <source>
        <strain evidence="2">CHvinca01</strain>
    </source>
</reference>
<dbReference type="Proteomes" id="UP000054423">
    <property type="component" value="Unassembled WGS sequence"/>
</dbReference>
<protein>
    <submittedName>
        <fullName evidence="2">Uncharacterized protein</fullName>
    </submittedName>
</protein>
<dbReference type="Proteomes" id="UP000053864">
    <property type="component" value="Unassembled WGS sequence"/>
</dbReference>
<evidence type="ECO:0000313" key="1">
    <source>
        <dbReference type="EMBL" id="ETL28367.1"/>
    </source>
</evidence>
<reference evidence="1" key="2">
    <citation type="submission" date="2013-11" db="EMBL/GenBank/DDBJ databases">
        <title>The Genome Sequence of Phytophthora parasitica CJ05E6.</title>
        <authorList>
            <consortium name="The Broad Institute Genomics Platform"/>
            <person name="Russ C."/>
            <person name="Tyler B."/>
            <person name="Panabieres F."/>
            <person name="Shan W."/>
            <person name="Tripathy S."/>
            <person name="Grunwald N."/>
            <person name="Machado M."/>
            <person name="Johnson C.S."/>
            <person name="Arredondo F."/>
            <person name="Hong C."/>
            <person name="Coffey M."/>
            <person name="Young S.K."/>
            <person name="Zeng Q."/>
            <person name="Gargeya S."/>
            <person name="Fitzgerald M."/>
            <person name="Abouelleil A."/>
            <person name="Alvarado L."/>
            <person name="Chapman S.B."/>
            <person name="Gainer-Dewar J."/>
            <person name="Goldberg J."/>
            <person name="Griggs A."/>
            <person name="Gujja S."/>
            <person name="Hansen M."/>
            <person name="Howarth C."/>
            <person name="Imamovic A."/>
            <person name="Ireland A."/>
            <person name="Larimer J."/>
            <person name="McCowan C."/>
            <person name="Murphy C."/>
            <person name="Pearson M."/>
            <person name="Poon T.W."/>
            <person name="Priest M."/>
            <person name="Roberts A."/>
            <person name="Saif S."/>
            <person name="Shea T."/>
            <person name="Sykes S."/>
            <person name="Wortman J."/>
            <person name="Nusbaum C."/>
            <person name="Birren B."/>
        </authorList>
    </citation>
    <scope>NUCLEOTIDE SEQUENCE [LARGE SCALE GENOMIC DNA]</scope>
    <source>
        <strain evidence="1">CJ05E6</strain>
    </source>
</reference>
<accession>W2KB87</accession>
<organism evidence="2">
    <name type="scientific">Phytophthora nicotianae</name>
    <name type="common">Potato buckeye rot agent</name>
    <name type="synonym">Phytophthora parasitica</name>
    <dbReference type="NCBI Taxonomy" id="4792"/>
    <lineage>
        <taxon>Eukaryota</taxon>
        <taxon>Sar</taxon>
        <taxon>Stramenopiles</taxon>
        <taxon>Oomycota</taxon>
        <taxon>Peronosporomycetes</taxon>
        <taxon>Peronosporales</taxon>
        <taxon>Peronosporaceae</taxon>
        <taxon>Phytophthora</taxon>
    </lineage>
</organism>
<sequence length="42" mass="4676">MEADCTAVISYQVLAETTARNARRGRVHHGSQYGRVFIKVIA</sequence>
<dbReference type="VEuPathDB" id="FungiDB:PPTG_21629"/>
<dbReference type="AlphaFoldDB" id="W2KB87"/>
<evidence type="ECO:0000313" key="2">
    <source>
        <dbReference type="EMBL" id="ETL81615.1"/>
    </source>
</evidence>
<gene>
    <name evidence="1" type="ORF">L916_18261</name>
    <name evidence="2" type="ORF">L917_18084</name>
</gene>
<name>W2KB87_PHYNI</name>
<dbReference type="EMBL" id="KI675771">
    <property type="protein sequence ID" value="ETL28367.1"/>
    <property type="molecule type" value="Genomic_DNA"/>
</dbReference>
<dbReference type="EMBL" id="KI682481">
    <property type="protein sequence ID" value="ETL81615.1"/>
    <property type="molecule type" value="Genomic_DNA"/>
</dbReference>